<dbReference type="PANTHER" id="PTHR31912:SF34">
    <property type="entry name" value="NOTOCHORD-RELATED PROTEIN"/>
    <property type="match status" value="1"/>
</dbReference>
<reference evidence="2" key="1">
    <citation type="submission" date="2021-07" db="EMBL/GenBank/DDBJ databases">
        <authorList>
            <person name="Catto M.A."/>
            <person name="Jacobson A."/>
            <person name="Kennedy G."/>
            <person name="Labadie P."/>
            <person name="Hunt B.G."/>
            <person name="Srinivasan R."/>
        </authorList>
    </citation>
    <scope>NUCLEOTIDE SEQUENCE</scope>
    <source>
        <strain evidence="2">PL_HMW_Pooled</strain>
        <tissue evidence="2">Head</tissue>
    </source>
</reference>
<evidence type="ECO:0000313" key="2">
    <source>
        <dbReference type="EMBL" id="KAK3911554.1"/>
    </source>
</evidence>
<gene>
    <name evidence="2" type="ORF">KUF71_004462</name>
</gene>
<proteinExistence type="predicted"/>
<name>A0AAE1LAF3_9NEOP</name>
<feature type="region of interest" description="Disordered" evidence="1">
    <location>
        <begin position="95"/>
        <end position="117"/>
    </location>
</feature>
<evidence type="ECO:0000313" key="3">
    <source>
        <dbReference type="Proteomes" id="UP001219518"/>
    </source>
</evidence>
<accession>A0AAE1LAF3</accession>
<feature type="compositionally biased region" description="Polar residues" evidence="1">
    <location>
        <begin position="95"/>
        <end position="110"/>
    </location>
</feature>
<organism evidence="2 3">
    <name type="scientific">Frankliniella fusca</name>
    <dbReference type="NCBI Taxonomy" id="407009"/>
    <lineage>
        <taxon>Eukaryota</taxon>
        <taxon>Metazoa</taxon>
        <taxon>Ecdysozoa</taxon>
        <taxon>Arthropoda</taxon>
        <taxon>Hexapoda</taxon>
        <taxon>Insecta</taxon>
        <taxon>Pterygota</taxon>
        <taxon>Neoptera</taxon>
        <taxon>Paraneoptera</taxon>
        <taxon>Thysanoptera</taxon>
        <taxon>Terebrantia</taxon>
        <taxon>Thripoidea</taxon>
        <taxon>Thripidae</taxon>
        <taxon>Frankliniella</taxon>
    </lineage>
</organism>
<sequence>MGLNENILKEFIPEAGVTKSTPDVATGTFEVDNSAGLQVLKVVPVSDSNVPFEDLQTTPSCNPFDDLDTSTSCNLSDNDLDEDYVPTPKIRKTSLINAATPKKSTATGSSSKRRQPSGIPKHILAYRALEILKKLDLKAYLLDDVCSAHIVRKFDELGGLSESDRSTIVNVQQNFYCQLLQCSLFSPPTSVQRNFTGKLPNRIRNIRYWLSKSGGSITTSASTSSCVTDCSEFTEPAELKGTTDRNDADLSDAINSLNHTSLDSWPVILEHWSTTHTLRRHELENSTTGVNEYRKWDVLKTSNGHLLLSQDFNELYPGRENLLISQWALTRKHIISLAKRDTPKTDLETRELIERVDSLPEGQQQDILVLSILVSPCCKRGRGNSGVALPLPSTARKAFIIHVKTANDVSRTLREHVATLRSKNQSFQPSIVVVGPSLAEISASYVQIDDERYHMRTPLAAVDTCFKAFFALDAKYPTDAYPHPENNPEAHPINVPNEQFDQRDNLGNNADLIDNHDNAVGAAVNYEHPHQLSVEEFKLALYKSSLSLSARLYANPALNRTRVQEILDLTSDFAGAGFLDILKTKTLSMLQDYNGLQSDVDDLKLMFESMQSSLEGLDTEHMRMNALRDNKCYIDPKQFYIGEGETFKYVNGQKTRVPIDLHGQYISMPKVLQCFFSLPGVFQSTIDYVEKLKTSQDFTNIIQGQLWKSIEERLFVNRQVFPLVLYFDDAEPNNQTGSHSTDHSLGCLYYFIPCLPQHLLSQLEYVFVAAVFLTDHQKRRNSETFRCVLNDLKKLETEGVEITGGLLTLRIFFAVVLIIGDNKGVNGITGFTESLRNQVNYENDLLVNDVSLSGIKRECVWNELGSYHCTNNVSFDCMHDFYEGICHYDLSIILLDLIENNFFSLQTLNERVQFFDYGLDSGNKPTIITLEHLRREKFKMSASEMNCFARNLGLMIGDLIPEGNVCWSLYLKLISILDIVTSPFVDTTAAPYLATLISEHHEIYRNVFRKTLKPEFHLIVHLPRIMGLIGPLLHVWCMRLEAKHRPVVKINANSQPCRNNLPLTTAKRYSLSLAAKFLSAQSFPDSIVFHSEESLLENCETYQSLQHVLPNSYLACSQNVKICGTTYEKEMVLAVKYLNDLPVFGKIECFVKPTVNTDMCFFVLKLYLTNGFNEHMHAYDVTVSEDWPFVSYPELLSFYPTSCRTGSDGLSYVTFRHTL</sequence>
<evidence type="ECO:0000256" key="1">
    <source>
        <dbReference type="SAM" id="MobiDB-lite"/>
    </source>
</evidence>
<protein>
    <submittedName>
        <fullName evidence="2">Arabinolytic transcriptional activator araR</fullName>
    </submittedName>
</protein>
<keyword evidence="3" id="KW-1185">Reference proteome</keyword>
<dbReference type="PANTHER" id="PTHR31912">
    <property type="entry name" value="IP13529P"/>
    <property type="match status" value="1"/>
</dbReference>
<dbReference type="Proteomes" id="UP001219518">
    <property type="component" value="Unassembled WGS sequence"/>
</dbReference>
<comment type="caution">
    <text evidence="2">The sequence shown here is derived from an EMBL/GenBank/DDBJ whole genome shotgun (WGS) entry which is preliminary data.</text>
</comment>
<dbReference type="EMBL" id="JAHWGI010000279">
    <property type="protein sequence ID" value="KAK3911554.1"/>
    <property type="molecule type" value="Genomic_DNA"/>
</dbReference>
<dbReference type="AlphaFoldDB" id="A0AAE1LAF3"/>
<reference evidence="2" key="2">
    <citation type="journal article" date="2023" name="BMC Genomics">
        <title>Pest status, molecular evolution, and epigenetic factors derived from the genome assembly of Frankliniella fusca, a thysanopteran phytovirus vector.</title>
        <authorList>
            <person name="Catto M.A."/>
            <person name="Labadie P.E."/>
            <person name="Jacobson A.L."/>
            <person name="Kennedy G.G."/>
            <person name="Srinivasan R."/>
            <person name="Hunt B.G."/>
        </authorList>
    </citation>
    <scope>NUCLEOTIDE SEQUENCE</scope>
    <source>
        <strain evidence="2">PL_HMW_Pooled</strain>
    </source>
</reference>